<dbReference type="EMBL" id="JAUKUD010000001">
    <property type="protein sequence ID" value="KAK0753004.1"/>
    <property type="molecule type" value="Genomic_DNA"/>
</dbReference>
<evidence type="ECO:0000313" key="3">
    <source>
        <dbReference type="Proteomes" id="UP001172155"/>
    </source>
</evidence>
<dbReference type="AlphaFoldDB" id="A0AA40F876"/>
<keyword evidence="3" id="KW-1185">Reference proteome</keyword>
<sequence>MAAMFGTVEPPPPQEKVYKAWHPSMAKAPSTTSQIPTPQPSPLPSPASLSQMSTPVPNTPSPHQQPVQLYQQPSPSFAIPRKPHTSVDFTNVKPLSTIPQDLIHRYDVYDPPQTAPSLPAAPIALVPAPVSSPPANPTSYTASGPGYTSTSTAGLVSSLGAPSERQGPRPFPFMGNVNKLKKRSASKELGPMTAVPATSESPMVFSVSVETRGNAEVFGKDHDGRSSSWCTLQELSAGDSPGAHEMDAGGCHNWYDVAKLESKVLEVGPHELNAVAWEDDIAELTG</sequence>
<protein>
    <submittedName>
        <fullName evidence="2">Uncharacterized protein</fullName>
    </submittedName>
</protein>
<feature type="region of interest" description="Disordered" evidence="1">
    <location>
        <begin position="156"/>
        <end position="175"/>
    </location>
</feature>
<accession>A0AA40F876</accession>
<organism evidence="2 3">
    <name type="scientific">Schizothecium vesticola</name>
    <dbReference type="NCBI Taxonomy" id="314040"/>
    <lineage>
        <taxon>Eukaryota</taxon>
        <taxon>Fungi</taxon>
        <taxon>Dikarya</taxon>
        <taxon>Ascomycota</taxon>
        <taxon>Pezizomycotina</taxon>
        <taxon>Sordariomycetes</taxon>
        <taxon>Sordariomycetidae</taxon>
        <taxon>Sordariales</taxon>
        <taxon>Schizotheciaceae</taxon>
        <taxon>Schizothecium</taxon>
    </lineage>
</organism>
<name>A0AA40F876_9PEZI</name>
<proteinExistence type="predicted"/>
<reference evidence="2" key="1">
    <citation type="submission" date="2023-06" db="EMBL/GenBank/DDBJ databases">
        <title>Genome-scale phylogeny and comparative genomics of the fungal order Sordariales.</title>
        <authorList>
            <consortium name="Lawrence Berkeley National Laboratory"/>
            <person name="Hensen N."/>
            <person name="Bonometti L."/>
            <person name="Westerberg I."/>
            <person name="Brannstrom I.O."/>
            <person name="Guillou S."/>
            <person name="Cros-Aarteil S."/>
            <person name="Calhoun S."/>
            <person name="Haridas S."/>
            <person name="Kuo A."/>
            <person name="Mondo S."/>
            <person name="Pangilinan J."/>
            <person name="Riley R."/>
            <person name="LaButti K."/>
            <person name="Andreopoulos B."/>
            <person name="Lipzen A."/>
            <person name="Chen C."/>
            <person name="Yanf M."/>
            <person name="Daum C."/>
            <person name="Ng V."/>
            <person name="Clum A."/>
            <person name="Steindorff A."/>
            <person name="Ohm R."/>
            <person name="Martin F."/>
            <person name="Silar P."/>
            <person name="Natvig D."/>
            <person name="Lalanne C."/>
            <person name="Gautier V."/>
            <person name="Ament-velasquez S.L."/>
            <person name="Kruys A."/>
            <person name="Hutchinson M.I."/>
            <person name="Powell A.J."/>
            <person name="Barry K."/>
            <person name="Miller A.N."/>
            <person name="Grigoriev I.V."/>
            <person name="Debuchy R."/>
            <person name="Gladieux P."/>
            <person name="Thoren M.H."/>
            <person name="Johannesson H."/>
        </authorList>
    </citation>
    <scope>NUCLEOTIDE SEQUENCE</scope>
    <source>
        <strain evidence="2">SMH3187-1</strain>
    </source>
</reference>
<evidence type="ECO:0000313" key="2">
    <source>
        <dbReference type="EMBL" id="KAK0753004.1"/>
    </source>
</evidence>
<dbReference type="Proteomes" id="UP001172155">
    <property type="component" value="Unassembled WGS sequence"/>
</dbReference>
<feature type="compositionally biased region" description="Polar residues" evidence="1">
    <location>
        <begin position="61"/>
        <end position="75"/>
    </location>
</feature>
<evidence type="ECO:0000256" key="1">
    <source>
        <dbReference type="SAM" id="MobiDB-lite"/>
    </source>
</evidence>
<feature type="region of interest" description="Disordered" evidence="1">
    <location>
        <begin position="1"/>
        <end position="91"/>
    </location>
</feature>
<comment type="caution">
    <text evidence="2">The sequence shown here is derived from an EMBL/GenBank/DDBJ whole genome shotgun (WGS) entry which is preliminary data.</text>
</comment>
<gene>
    <name evidence="2" type="ORF">B0T18DRAFT_395791</name>
</gene>